<keyword evidence="1" id="KW-1133">Transmembrane helix</keyword>
<dbReference type="Pfam" id="PF06541">
    <property type="entry name" value="ABC_trans_CmpB"/>
    <property type="match status" value="1"/>
</dbReference>
<evidence type="ECO:0000313" key="2">
    <source>
        <dbReference type="EMBL" id="TCV91756.1"/>
    </source>
</evidence>
<keyword evidence="3" id="KW-1185">Reference proteome</keyword>
<comment type="caution">
    <text evidence="2">The sequence shown here is derived from an EMBL/GenBank/DDBJ whole genome shotgun (WGS) entry which is preliminary data.</text>
</comment>
<dbReference type="AlphaFoldDB" id="A0A4R3YHR0"/>
<sequence>MEEKVFAKGYCFAKIFIFFVIGCLIGTYYEEILWYVRFGEWVDRQGMIYGPFSPIYGVGVAIFVVILGKHNDQRSILKTWIYAALIGGTTEFITSWIADVCFGVIFWDYSKMFLNIAGRTTIPFMIGWGIAGTVLMKVIYPFVSKWLEKIPYKIAHPIYMATVVFITLDLIITYSAFGRMALRDQGVKPFTFIGELYDKIYDDEFMYHKFPVMSPEVK</sequence>
<feature type="transmembrane region" description="Helical" evidence="1">
    <location>
        <begin position="155"/>
        <end position="177"/>
    </location>
</feature>
<feature type="transmembrane region" description="Helical" evidence="1">
    <location>
        <begin position="12"/>
        <end position="29"/>
    </location>
</feature>
<reference evidence="2 3" key="1">
    <citation type="submission" date="2019-03" db="EMBL/GenBank/DDBJ databases">
        <title>Genomic Encyclopedia of Type Strains, Phase IV (KMG-IV): sequencing the most valuable type-strain genomes for metagenomic binning, comparative biology and taxonomic classification.</title>
        <authorList>
            <person name="Goeker M."/>
        </authorList>
    </citation>
    <scope>NUCLEOTIDE SEQUENCE [LARGE SCALE GENOMIC DNA]</scope>
    <source>
        <strain evidence="2 3">DSM 29487</strain>
    </source>
</reference>
<dbReference type="InterPro" id="IPR010540">
    <property type="entry name" value="CmpB_TMEM229"/>
</dbReference>
<feature type="transmembrane region" description="Helical" evidence="1">
    <location>
        <begin position="122"/>
        <end position="143"/>
    </location>
</feature>
<accession>A0A4R3YHR0</accession>
<dbReference type="RefSeq" id="WP_066448795.1">
    <property type="nucleotide sequence ID" value="NZ_JANKBF010000024.1"/>
</dbReference>
<evidence type="ECO:0000313" key="3">
    <source>
        <dbReference type="Proteomes" id="UP000295515"/>
    </source>
</evidence>
<organism evidence="2 3">
    <name type="scientific">Longibaculum muris</name>
    <dbReference type="NCBI Taxonomy" id="1796628"/>
    <lineage>
        <taxon>Bacteria</taxon>
        <taxon>Bacillati</taxon>
        <taxon>Bacillota</taxon>
        <taxon>Erysipelotrichia</taxon>
        <taxon>Erysipelotrichales</taxon>
        <taxon>Coprobacillaceae</taxon>
        <taxon>Longibaculum</taxon>
    </lineage>
</organism>
<proteinExistence type="predicted"/>
<keyword evidence="1" id="KW-0812">Transmembrane</keyword>
<dbReference type="GeneID" id="98916605"/>
<name>A0A4R3YHR0_9FIRM</name>
<dbReference type="Proteomes" id="UP000295515">
    <property type="component" value="Unassembled WGS sequence"/>
</dbReference>
<protein>
    <submittedName>
        <fullName evidence="2">Putative ABC transporter type IV</fullName>
    </submittedName>
</protein>
<gene>
    <name evidence="2" type="ORF">EDD60_12923</name>
</gene>
<dbReference type="EMBL" id="SMCQ01000029">
    <property type="protein sequence ID" value="TCV91756.1"/>
    <property type="molecule type" value="Genomic_DNA"/>
</dbReference>
<evidence type="ECO:0000256" key="1">
    <source>
        <dbReference type="SAM" id="Phobius"/>
    </source>
</evidence>
<keyword evidence="1" id="KW-0472">Membrane</keyword>
<feature type="transmembrane region" description="Helical" evidence="1">
    <location>
        <begin position="49"/>
        <end position="68"/>
    </location>
</feature>
<feature type="transmembrane region" description="Helical" evidence="1">
    <location>
        <begin position="80"/>
        <end position="107"/>
    </location>
</feature>